<keyword evidence="2" id="KW-1185">Reference proteome</keyword>
<accession>A0A371CI59</accession>
<dbReference type="AlphaFoldDB" id="A0A371CI59"/>
<organism evidence="1 2">
    <name type="scientific">Lentinus brumalis</name>
    <dbReference type="NCBI Taxonomy" id="2498619"/>
    <lineage>
        <taxon>Eukaryota</taxon>
        <taxon>Fungi</taxon>
        <taxon>Dikarya</taxon>
        <taxon>Basidiomycota</taxon>
        <taxon>Agaricomycotina</taxon>
        <taxon>Agaricomycetes</taxon>
        <taxon>Polyporales</taxon>
        <taxon>Polyporaceae</taxon>
        <taxon>Lentinus</taxon>
    </lineage>
</organism>
<name>A0A371CI59_9APHY</name>
<gene>
    <name evidence="1" type="ORF">OH76DRAFT_475901</name>
</gene>
<protein>
    <submittedName>
        <fullName evidence="1">Uncharacterized protein</fullName>
    </submittedName>
</protein>
<dbReference type="EMBL" id="KZ857605">
    <property type="protein sequence ID" value="RDX39972.1"/>
    <property type="molecule type" value="Genomic_DNA"/>
</dbReference>
<sequence length="205" mass="22148">MRTGGRGHPAVVRVVRQCLSPIPNVVNPLKLLLATWKNKVEGGNYAGGGYGSDLPPGLHLTGPPAHGGRRGQVLPVRAARQVEHDAWLRFGTQRPRLQSKEQCHLRVETRAPSGVANNDGVLEPETTIGSLRRENSLEDAPAAGLRETSIPPWVELRPPLDLAAAASAHCIPTATRTRETRARVNVDPTHTCETIRAAQMAARTQ</sequence>
<reference evidence="1 2" key="1">
    <citation type="journal article" date="2018" name="Biotechnol. Biofuels">
        <title>Integrative visual omics of the white-rot fungus Polyporus brumalis exposes the biotechnological potential of its oxidative enzymes for delignifying raw plant biomass.</title>
        <authorList>
            <person name="Miyauchi S."/>
            <person name="Rancon A."/>
            <person name="Drula E."/>
            <person name="Hage H."/>
            <person name="Chaduli D."/>
            <person name="Favel A."/>
            <person name="Grisel S."/>
            <person name="Henrissat B."/>
            <person name="Herpoel-Gimbert I."/>
            <person name="Ruiz-Duenas F.J."/>
            <person name="Chevret D."/>
            <person name="Hainaut M."/>
            <person name="Lin J."/>
            <person name="Wang M."/>
            <person name="Pangilinan J."/>
            <person name="Lipzen A."/>
            <person name="Lesage-Meessen L."/>
            <person name="Navarro D."/>
            <person name="Riley R."/>
            <person name="Grigoriev I.V."/>
            <person name="Zhou S."/>
            <person name="Raouche S."/>
            <person name="Rosso M.N."/>
        </authorList>
    </citation>
    <scope>NUCLEOTIDE SEQUENCE [LARGE SCALE GENOMIC DNA]</scope>
    <source>
        <strain evidence="1 2">BRFM 1820</strain>
    </source>
</reference>
<proteinExistence type="predicted"/>
<evidence type="ECO:0000313" key="1">
    <source>
        <dbReference type="EMBL" id="RDX39972.1"/>
    </source>
</evidence>
<evidence type="ECO:0000313" key="2">
    <source>
        <dbReference type="Proteomes" id="UP000256964"/>
    </source>
</evidence>
<dbReference type="Proteomes" id="UP000256964">
    <property type="component" value="Unassembled WGS sequence"/>
</dbReference>